<evidence type="ECO:0000256" key="1">
    <source>
        <dbReference type="SAM" id="MobiDB-lite"/>
    </source>
</evidence>
<feature type="compositionally biased region" description="Basic and acidic residues" evidence="1">
    <location>
        <begin position="52"/>
        <end position="66"/>
    </location>
</feature>
<gene>
    <name evidence="2" type="ORF">PQR63_00155</name>
</gene>
<comment type="caution">
    <text evidence="2">The sequence shown here is derived from an EMBL/GenBank/DDBJ whole genome shotgun (WGS) entry which is preliminary data.</text>
</comment>
<evidence type="ECO:0000313" key="3">
    <source>
        <dbReference type="Proteomes" id="UP001629214"/>
    </source>
</evidence>
<accession>A0ABW8Z0S3</accession>
<reference evidence="2 3" key="1">
    <citation type="journal article" date="2024" name="Chem. Sci.">
        <title>Discovery of megapolipeptins by genome mining of a Burkholderiales bacteria collection.</title>
        <authorList>
            <person name="Paulo B.S."/>
            <person name="Recchia M.J.J."/>
            <person name="Lee S."/>
            <person name="Fergusson C.H."/>
            <person name="Romanowski S.B."/>
            <person name="Hernandez A."/>
            <person name="Krull N."/>
            <person name="Liu D.Y."/>
            <person name="Cavanagh H."/>
            <person name="Bos A."/>
            <person name="Gray C.A."/>
            <person name="Murphy B.T."/>
            <person name="Linington R.G."/>
            <person name="Eustaquio A.S."/>
        </authorList>
    </citation>
    <scope>NUCLEOTIDE SEQUENCE [LARGE SCALE GENOMIC DNA]</scope>
    <source>
        <strain evidence="2 3">RL21-008-BIB-B</strain>
    </source>
</reference>
<dbReference type="Proteomes" id="UP001629214">
    <property type="component" value="Unassembled WGS sequence"/>
</dbReference>
<name>A0ABW8Z0S3_9BURK</name>
<organism evidence="2 3">
    <name type="scientific">Herbaspirillum rhizosphaerae</name>
    <dbReference type="NCBI Taxonomy" id="346179"/>
    <lineage>
        <taxon>Bacteria</taxon>
        <taxon>Pseudomonadati</taxon>
        <taxon>Pseudomonadota</taxon>
        <taxon>Betaproteobacteria</taxon>
        <taxon>Burkholderiales</taxon>
        <taxon>Oxalobacteraceae</taxon>
        <taxon>Herbaspirillum</taxon>
    </lineage>
</organism>
<dbReference type="EMBL" id="JAQQFR010000001">
    <property type="protein sequence ID" value="MFL9876776.1"/>
    <property type="molecule type" value="Genomic_DNA"/>
</dbReference>
<sequence>MANKALATRQKMSFRVEPSQKLAKPRNPVAVAAKQRAAGPHRKTASALRQSARLDVKKKLDEPEQD</sequence>
<feature type="region of interest" description="Disordered" evidence="1">
    <location>
        <begin position="1"/>
        <end position="66"/>
    </location>
</feature>
<evidence type="ECO:0000313" key="2">
    <source>
        <dbReference type="EMBL" id="MFL9876776.1"/>
    </source>
</evidence>
<protein>
    <submittedName>
        <fullName evidence="2">Uncharacterized protein</fullName>
    </submittedName>
</protein>
<proteinExistence type="predicted"/>
<keyword evidence="3" id="KW-1185">Reference proteome</keyword>
<dbReference type="RefSeq" id="WP_094565723.1">
    <property type="nucleotide sequence ID" value="NZ_JAQQFR010000001.1"/>
</dbReference>